<sequence>MGGSAISDNGEVRTVVLVGKTGNGKSSTGNSILQRDEFESKLAWTSVTRTCEMHTMVWEDGRILNVIDTPGLVDISDESECIEKEIIKCIDMANDGIHALESLTLDDYLNSSCPKPLKDIVEMCGNRRVLFDNKTQDKLKKSKQLDQLLCLVNEVVDKNDGKPYTNELFLKYQISNLKQSDASFVKQLSEEKAARLNVENEIRWWRSYMSCKIRLVLNRSCPKRELHSRICPTKCSSVWRI</sequence>
<organism evidence="4 5">
    <name type="scientific">Forsythia ovata</name>
    <dbReference type="NCBI Taxonomy" id="205694"/>
    <lineage>
        <taxon>Eukaryota</taxon>
        <taxon>Viridiplantae</taxon>
        <taxon>Streptophyta</taxon>
        <taxon>Embryophyta</taxon>
        <taxon>Tracheophyta</taxon>
        <taxon>Spermatophyta</taxon>
        <taxon>Magnoliopsida</taxon>
        <taxon>eudicotyledons</taxon>
        <taxon>Gunneridae</taxon>
        <taxon>Pentapetalae</taxon>
        <taxon>asterids</taxon>
        <taxon>lamiids</taxon>
        <taxon>Lamiales</taxon>
        <taxon>Oleaceae</taxon>
        <taxon>Forsythieae</taxon>
        <taxon>Forsythia</taxon>
    </lineage>
</organism>
<keyword evidence="2" id="KW-0342">GTP-binding</keyword>
<dbReference type="PROSITE" id="PS51720">
    <property type="entry name" value="G_AIG1"/>
    <property type="match status" value="1"/>
</dbReference>
<dbReference type="PANTHER" id="PTHR10903">
    <property type="entry name" value="GTPASE, IMAP FAMILY MEMBER-RELATED"/>
    <property type="match status" value="1"/>
</dbReference>
<dbReference type="PANTHER" id="PTHR10903:SF184">
    <property type="entry name" value="GTP-BINDING PROTEIN A"/>
    <property type="match status" value="1"/>
</dbReference>
<dbReference type="Proteomes" id="UP001604277">
    <property type="component" value="Unassembled WGS sequence"/>
</dbReference>
<dbReference type="InterPro" id="IPR045058">
    <property type="entry name" value="GIMA/IAN/Toc"/>
</dbReference>
<reference evidence="5" key="1">
    <citation type="submission" date="2024-07" db="EMBL/GenBank/DDBJ databases">
        <title>Two chromosome-level genome assemblies of Korean endemic species Abeliophyllum distichum and Forsythia ovata (Oleaceae).</title>
        <authorList>
            <person name="Jang H."/>
        </authorList>
    </citation>
    <scope>NUCLEOTIDE SEQUENCE [LARGE SCALE GENOMIC DNA]</scope>
</reference>
<feature type="domain" description="AIG1-type G" evidence="3">
    <location>
        <begin position="10"/>
        <end position="214"/>
    </location>
</feature>
<accession>A0ABD1PUH5</accession>
<keyword evidence="1" id="KW-0547">Nucleotide-binding</keyword>
<dbReference type="InterPro" id="IPR006703">
    <property type="entry name" value="G_AIG1"/>
</dbReference>
<name>A0ABD1PUH5_9LAMI</name>
<keyword evidence="4" id="KW-0378">Hydrolase</keyword>
<gene>
    <name evidence="4" type="ORF">Fot_51109</name>
</gene>
<proteinExistence type="predicted"/>
<comment type="caution">
    <text evidence="4">The sequence shown here is derived from an EMBL/GenBank/DDBJ whole genome shotgun (WGS) entry which is preliminary data.</text>
</comment>
<dbReference type="EMBL" id="JBFOLJ010000017">
    <property type="protein sequence ID" value="KAL2467584.1"/>
    <property type="molecule type" value="Genomic_DNA"/>
</dbReference>
<dbReference type="SUPFAM" id="SSF52540">
    <property type="entry name" value="P-loop containing nucleoside triphosphate hydrolases"/>
    <property type="match status" value="1"/>
</dbReference>
<protein>
    <submittedName>
        <fullName evidence="4">P-loop containing nucleoside triphosphate hydrolase superfamily protein</fullName>
    </submittedName>
</protein>
<dbReference type="Pfam" id="PF04548">
    <property type="entry name" value="AIG1"/>
    <property type="match status" value="1"/>
</dbReference>
<evidence type="ECO:0000256" key="1">
    <source>
        <dbReference type="ARBA" id="ARBA00022741"/>
    </source>
</evidence>
<keyword evidence="5" id="KW-1185">Reference proteome</keyword>
<evidence type="ECO:0000313" key="5">
    <source>
        <dbReference type="Proteomes" id="UP001604277"/>
    </source>
</evidence>
<dbReference type="GO" id="GO:0016787">
    <property type="term" value="F:hydrolase activity"/>
    <property type="evidence" value="ECO:0007669"/>
    <property type="project" value="UniProtKB-KW"/>
</dbReference>
<dbReference type="Gene3D" id="3.40.50.300">
    <property type="entry name" value="P-loop containing nucleotide triphosphate hydrolases"/>
    <property type="match status" value="2"/>
</dbReference>
<evidence type="ECO:0000259" key="3">
    <source>
        <dbReference type="PROSITE" id="PS51720"/>
    </source>
</evidence>
<evidence type="ECO:0000256" key="2">
    <source>
        <dbReference type="ARBA" id="ARBA00023134"/>
    </source>
</evidence>
<evidence type="ECO:0000313" key="4">
    <source>
        <dbReference type="EMBL" id="KAL2467584.1"/>
    </source>
</evidence>
<dbReference type="InterPro" id="IPR027417">
    <property type="entry name" value="P-loop_NTPase"/>
</dbReference>
<dbReference type="AlphaFoldDB" id="A0ABD1PUH5"/>
<dbReference type="GO" id="GO:0005525">
    <property type="term" value="F:GTP binding"/>
    <property type="evidence" value="ECO:0007669"/>
    <property type="project" value="UniProtKB-KW"/>
</dbReference>